<evidence type="ECO:0000256" key="6">
    <source>
        <dbReference type="ARBA" id="ARBA00022892"/>
    </source>
</evidence>
<protein>
    <recommendedName>
        <fullName evidence="11">Coatomer subunit gamma</fullName>
    </recommendedName>
</protein>
<dbReference type="Pfam" id="PF01602">
    <property type="entry name" value="Adaptin_N"/>
    <property type="match status" value="1"/>
</dbReference>
<dbReference type="GO" id="GO:0006891">
    <property type="term" value="P:intra-Golgi vesicle-mediated transport"/>
    <property type="evidence" value="ECO:0007669"/>
    <property type="project" value="TreeGrafter"/>
</dbReference>
<sequence>MLSASSLRSKLQNLNVDLSKFAGAAASDKPQFTPYDCDKAKVLQEARAFSESPLNPRKCSQIITKILYLLSSNEDPLTSAETSTLFFGVTRLFQSSDERLRRLIYMLLKELSVQTAEGFIVTSSLTKDMTSNSDRHRGNAVRVLSRIVDAAMVSQIERYLKTAIVDKNPFVASSALVAGINLFATAPDVVRRWVSEAQSCIFQHQKNPIVQVHALALVHTIKSSDRLALRKSLCELLQNFQRNPLAECLLIRCIKDLLLQDLSSAHGDAAAGAPAYAYAAAGGTGAGVSDPSHQRLLLDYLESCLRHKHEMAMFEAARALCELAALASERGDASSVLRNYDLSGALTVLQILLTSPKPVVRFAAVHVINKLAQKPRLAAVMARCNAELEPLLTDPNRSIATAALTTLLKTGHESGVERLTKQISSFTSEVSDAFKVDIVRAVLQLCLTYPNKHATLTNFLASNLREEGSVELKTCAVDALMTVVRSIPQAQELGLLQLCEFIEDCEYAVLCTKILAFLGEQAATTATPSKFIRFIYNRLILENAVVRAAGVDALTKIALQCPSLRGDVLVLLEGCLSDNDDEVRDRTQLYYAALQQTMRRDDQRSDAAAYALAPATPTTTALSGDVPSVAELLSTETPFALDLLCASLERFLQEQDRARSANGGVAPPRAFDFSDLPSEAAWEEAKAREREAVAAMKASGASAGATGHGAAAAGHGFLAGASKGGFASGTGAETQFREGAGDVRGSSGGGGGLAAAAQGTARSAAVEGELHRVFASLVPPATLGPLLLSSKAAMLTEKEAEYAVEVIKHVFAGYLALEFRVRNTVEGQTLENVAVRVACAPQNAALGGAGVPPAPWAVVGCVPIPTLELDCTRPCFALLQRTVGDGRGTSVAETGALSAVLTYVLKEAGDDIGYEDEYPVEPVVVTIGNYIAPKMLRQGEFKVAWDSLASPQGVEAVGKFCLSFRTLEAAVSGLLSTLNLAPCDRSDFVEPQRTTQTLLCSGEFLGSSTVLATAVLFMSPEHGCLLKLIVRSDDASVCDALLQTFE</sequence>
<feature type="domain" description="Coatomer gamma subunit appendage Ig-like subdomain" evidence="13">
    <location>
        <begin position="781"/>
        <end position="925"/>
    </location>
</feature>
<dbReference type="InterPro" id="IPR017106">
    <property type="entry name" value="Coatomer_gsu"/>
</dbReference>
<dbReference type="STRING" id="94643.A0A2A9MHF2"/>
<keyword evidence="8 11" id="KW-0333">Golgi apparatus</keyword>
<dbReference type="GO" id="GO:0006888">
    <property type="term" value="P:endoplasmic reticulum to Golgi vesicle-mediated transport"/>
    <property type="evidence" value="ECO:0007669"/>
    <property type="project" value="TreeGrafter"/>
</dbReference>
<dbReference type="InterPro" id="IPR016024">
    <property type="entry name" value="ARM-type_fold"/>
</dbReference>
<dbReference type="GO" id="GO:0006886">
    <property type="term" value="P:intracellular protein transport"/>
    <property type="evidence" value="ECO:0007669"/>
    <property type="project" value="InterPro"/>
</dbReference>
<reference evidence="15 16" key="1">
    <citation type="submission" date="2017-09" db="EMBL/GenBank/DDBJ databases">
        <title>Genome sequencing of Besnoitia besnoiti strain Bb-Ger1.</title>
        <authorList>
            <person name="Schares G."/>
            <person name="Venepally P."/>
            <person name="Lorenzi H.A."/>
        </authorList>
    </citation>
    <scope>NUCLEOTIDE SEQUENCE [LARGE SCALE GENOMIC DNA]</scope>
    <source>
        <strain evidence="15 16">Bb-Ger1</strain>
    </source>
</reference>
<dbReference type="PANTHER" id="PTHR10261">
    <property type="entry name" value="COATOMER SUBUNIT GAMMA"/>
    <property type="match status" value="1"/>
</dbReference>
<keyword evidence="6 11" id="KW-0931">ER-Golgi transport</keyword>
<evidence type="ECO:0000256" key="4">
    <source>
        <dbReference type="ARBA" id="ARBA00022490"/>
    </source>
</evidence>
<evidence type="ECO:0000256" key="7">
    <source>
        <dbReference type="ARBA" id="ARBA00022927"/>
    </source>
</evidence>
<dbReference type="InterPro" id="IPR009028">
    <property type="entry name" value="Coatomer/calthrin_app_sub_C"/>
</dbReference>
<gene>
    <name evidence="15" type="ORF">BESB_038530</name>
</gene>
<dbReference type="OrthoDB" id="6537869at2759"/>
<evidence type="ECO:0000256" key="1">
    <source>
        <dbReference type="ARBA" id="ARBA00004255"/>
    </source>
</evidence>
<comment type="function">
    <text evidence="11">The coatomer is a cytosolic protein complex that binds to dilysine motifs and reversibly associates with Golgi non-clathrin-coated vesicles, which further mediate biosynthetic protein transport from the ER, via the Golgi up to the trans Golgi network. Coatomer complex is required for budding from Golgi membranes, and is essential for the retrograde Golgi-to-ER transport of dilysine-tagged proteins.</text>
</comment>
<dbReference type="Gene3D" id="2.60.40.1480">
    <property type="entry name" value="Coatomer, gamma subunit, appendage domain"/>
    <property type="match status" value="1"/>
</dbReference>
<keyword evidence="9 11" id="KW-0472">Membrane</keyword>
<dbReference type="InterPro" id="IPR013040">
    <property type="entry name" value="Coatomer_gsu_app_Ig-like_dom"/>
</dbReference>
<dbReference type="Pfam" id="PF16381">
    <property type="entry name" value="Coatomer_g_Cpla"/>
    <property type="match status" value="1"/>
</dbReference>
<dbReference type="PIRSF" id="PIRSF037093">
    <property type="entry name" value="Coatomer_gamma_subunit"/>
    <property type="match status" value="1"/>
</dbReference>
<dbReference type="KEGG" id="bbes:BESB_038530"/>
<feature type="domain" description="Coatomer subunit gamma C-terminal" evidence="14">
    <location>
        <begin position="930"/>
        <end position="1044"/>
    </location>
</feature>
<dbReference type="GO" id="GO:0005783">
    <property type="term" value="C:endoplasmic reticulum"/>
    <property type="evidence" value="ECO:0007669"/>
    <property type="project" value="TreeGrafter"/>
</dbReference>
<name>A0A2A9MHF2_BESBE</name>
<dbReference type="SUPFAM" id="SSF55711">
    <property type="entry name" value="Subdomain of clathrin and coatomer appendage domain"/>
    <property type="match status" value="1"/>
</dbReference>
<evidence type="ECO:0000256" key="5">
    <source>
        <dbReference type="ARBA" id="ARBA00022737"/>
    </source>
</evidence>
<evidence type="ECO:0000256" key="10">
    <source>
        <dbReference type="ARBA" id="ARBA00023329"/>
    </source>
</evidence>
<dbReference type="Proteomes" id="UP000224006">
    <property type="component" value="Chromosome II"/>
</dbReference>
<dbReference type="InterPro" id="IPR011989">
    <property type="entry name" value="ARM-like"/>
</dbReference>
<evidence type="ECO:0000256" key="3">
    <source>
        <dbReference type="ARBA" id="ARBA00022448"/>
    </source>
</evidence>
<dbReference type="RefSeq" id="XP_029221404.1">
    <property type="nucleotide sequence ID" value="XM_029362439.1"/>
</dbReference>
<proteinExistence type="inferred from homology"/>
<dbReference type="InterPro" id="IPR013041">
    <property type="entry name" value="Clathrin_app_Ig-like_sf"/>
</dbReference>
<dbReference type="GeneID" id="40308834"/>
<dbReference type="InterPro" id="IPR012295">
    <property type="entry name" value="TBP_dom_sf"/>
</dbReference>
<dbReference type="InterPro" id="IPR032154">
    <property type="entry name" value="Coatomer_g_Cpla"/>
</dbReference>
<keyword evidence="7 11" id="KW-0653">Protein transport</keyword>
<comment type="similarity">
    <text evidence="2 11">Belongs to the COPG family.</text>
</comment>
<evidence type="ECO:0000313" key="16">
    <source>
        <dbReference type="Proteomes" id="UP000224006"/>
    </source>
</evidence>
<evidence type="ECO:0000259" key="14">
    <source>
        <dbReference type="Pfam" id="PF16381"/>
    </source>
</evidence>
<evidence type="ECO:0000256" key="8">
    <source>
        <dbReference type="ARBA" id="ARBA00023034"/>
    </source>
</evidence>
<dbReference type="AlphaFoldDB" id="A0A2A9MHF2"/>
<dbReference type="InterPro" id="IPR002553">
    <property type="entry name" value="Clathrin/coatomer_adapt-like_N"/>
</dbReference>
<comment type="subunit">
    <text evidence="11">Oligomeric complex.</text>
</comment>
<accession>A0A2A9MHF2</accession>
<evidence type="ECO:0000256" key="2">
    <source>
        <dbReference type="ARBA" id="ARBA00010720"/>
    </source>
</evidence>
<dbReference type="GO" id="GO:0005793">
    <property type="term" value="C:endoplasmic reticulum-Golgi intermediate compartment"/>
    <property type="evidence" value="ECO:0007669"/>
    <property type="project" value="TreeGrafter"/>
</dbReference>
<evidence type="ECO:0000259" key="12">
    <source>
        <dbReference type="Pfam" id="PF01602"/>
    </source>
</evidence>
<evidence type="ECO:0000256" key="9">
    <source>
        <dbReference type="ARBA" id="ARBA00023136"/>
    </source>
</evidence>
<keyword evidence="16" id="KW-1185">Reference proteome</keyword>
<dbReference type="Pfam" id="PF08752">
    <property type="entry name" value="COP-gamma_platf"/>
    <property type="match status" value="1"/>
</dbReference>
<evidence type="ECO:0000259" key="13">
    <source>
        <dbReference type="Pfam" id="PF08752"/>
    </source>
</evidence>
<dbReference type="GO" id="GO:0009306">
    <property type="term" value="P:protein secretion"/>
    <property type="evidence" value="ECO:0007669"/>
    <property type="project" value="TreeGrafter"/>
</dbReference>
<dbReference type="InterPro" id="IPR037067">
    <property type="entry name" value="Coatomer_gsu_app_sf"/>
</dbReference>
<dbReference type="GO" id="GO:0030126">
    <property type="term" value="C:COPI vesicle coat"/>
    <property type="evidence" value="ECO:0007669"/>
    <property type="project" value="InterPro"/>
</dbReference>
<keyword evidence="4 11" id="KW-0963">Cytoplasm</keyword>
<feature type="domain" description="Clathrin/coatomer adaptor adaptin-like N-terminal" evidence="12">
    <location>
        <begin position="41"/>
        <end position="596"/>
    </location>
</feature>
<dbReference type="GO" id="GO:0005198">
    <property type="term" value="F:structural molecule activity"/>
    <property type="evidence" value="ECO:0007669"/>
    <property type="project" value="InterPro"/>
</dbReference>
<comment type="caution">
    <text evidence="15">The sequence shown here is derived from an EMBL/GenBank/DDBJ whole genome shotgun (WGS) entry which is preliminary data.</text>
</comment>
<evidence type="ECO:0000256" key="11">
    <source>
        <dbReference type="PIRNR" id="PIRNR037093"/>
    </source>
</evidence>
<keyword evidence="3 11" id="KW-0813">Transport</keyword>
<dbReference type="SUPFAM" id="SSF48371">
    <property type="entry name" value="ARM repeat"/>
    <property type="match status" value="1"/>
</dbReference>
<keyword evidence="10 11" id="KW-0968">Cytoplasmic vesicle</keyword>
<dbReference type="PANTHER" id="PTHR10261:SF0">
    <property type="entry name" value="COATOMER SUBUNIT GAMMA-2"/>
    <property type="match status" value="1"/>
</dbReference>
<keyword evidence="5" id="KW-0677">Repeat</keyword>
<organism evidence="15 16">
    <name type="scientific">Besnoitia besnoiti</name>
    <name type="common">Apicomplexan protozoan</name>
    <dbReference type="NCBI Taxonomy" id="94643"/>
    <lineage>
        <taxon>Eukaryota</taxon>
        <taxon>Sar</taxon>
        <taxon>Alveolata</taxon>
        <taxon>Apicomplexa</taxon>
        <taxon>Conoidasida</taxon>
        <taxon>Coccidia</taxon>
        <taxon>Eucoccidiorida</taxon>
        <taxon>Eimeriorina</taxon>
        <taxon>Sarcocystidae</taxon>
        <taxon>Besnoitia</taxon>
    </lineage>
</organism>
<dbReference type="Gene3D" id="1.25.10.10">
    <property type="entry name" value="Leucine-rich Repeat Variant"/>
    <property type="match status" value="2"/>
</dbReference>
<dbReference type="SUPFAM" id="SSF49348">
    <property type="entry name" value="Clathrin adaptor appendage domain"/>
    <property type="match status" value="1"/>
</dbReference>
<dbReference type="GO" id="GO:0000139">
    <property type="term" value="C:Golgi membrane"/>
    <property type="evidence" value="ECO:0007669"/>
    <property type="project" value="UniProtKB-SubCell"/>
</dbReference>
<dbReference type="EMBL" id="NWUJ01000002">
    <property type="protein sequence ID" value="PFH37395.1"/>
    <property type="molecule type" value="Genomic_DNA"/>
</dbReference>
<dbReference type="Gene3D" id="3.30.310.10">
    <property type="entry name" value="TATA-Binding Protein"/>
    <property type="match status" value="1"/>
</dbReference>
<comment type="subcellular location">
    <subcellularLocation>
        <location evidence="11">Cytoplasm</location>
    </subcellularLocation>
    <subcellularLocation>
        <location evidence="1 11">Golgi apparatus membrane</location>
        <topology evidence="1 11">Peripheral membrane protein</topology>
        <orientation evidence="1 11">Cytoplasmic side</orientation>
    </subcellularLocation>
    <subcellularLocation>
        <location evidence="11">Cytoplasmic vesicle</location>
        <location evidence="11">COPI-coated vesicle membrane</location>
        <topology evidence="11">Peripheral membrane protein</topology>
        <orientation evidence="11">Cytoplasmic side</orientation>
    </subcellularLocation>
</comment>
<evidence type="ECO:0000313" key="15">
    <source>
        <dbReference type="EMBL" id="PFH37395.1"/>
    </source>
</evidence>
<dbReference type="VEuPathDB" id="ToxoDB:BESB_038530"/>